<dbReference type="GO" id="GO:0016042">
    <property type="term" value="P:lipid catabolic process"/>
    <property type="evidence" value="ECO:0007669"/>
    <property type="project" value="UniProtKB-KW"/>
</dbReference>
<name>A0A1G1T7A7_9BACT</name>
<dbReference type="PANTHER" id="PTHR10272">
    <property type="entry name" value="PLATELET-ACTIVATING FACTOR ACETYLHYDROLASE"/>
    <property type="match status" value="1"/>
</dbReference>
<accession>A0A1G1T7A7</accession>
<sequence length="473" mass="51573">MLVPLPKALRQLAPAALLVLVVQLAAEGPRWQLVPAYGLTGGGFLVWLRRISRPSRPPHTPAWAIGLSVLGLAAIGLLPLAFPVFHFPPPGGPYGIGTVTYHWVDEQRQELFSPDPRARRELLVQVWYPAAPSPSAPRTPYLPDAAVVMPALARLHHLPAFVFAHFRYVRTNAVAAAPVAAGAARFPVLLFLEGVTGFRQMNTFQVEELVSHGYVVAALDQPGTAAAVVFPNGHRAAGLPVAQLRALIRPSHVRSVPRARLFGRALADTSLVPYLAQDVRFVLRRLAGLHQADPHGLLTGRLDVQRAGVFGISLGGIVAAEACRVEPRLRACLVLDAPVPTAVVRAGLRQPTLWLTRDAATMRLERRRAGGWSEEDIQSQQTSVRAAYRHLKGAGYLVRLPGMFHSNFTDLPRWFPFGSWLGLTGPLNADRGHAIVNAYSVAFFDQHLKTHPAARLDSLAAAYPEVLFESRRP</sequence>
<evidence type="ECO:0000256" key="4">
    <source>
        <dbReference type="SAM" id="Phobius"/>
    </source>
</evidence>
<organism evidence="5 6">
    <name type="scientific">Hymenobacter lapidarius</name>
    <dbReference type="NCBI Taxonomy" id="1908237"/>
    <lineage>
        <taxon>Bacteria</taxon>
        <taxon>Pseudomonadati</taxon>
        <taxon>Bacteroidota</taxon>
        <taxon>Cytophagia</taxon>
        <taxon>Cytophagales</taxon>
        <taxon>Hymenobacteraceae</taxon>
        <taxon>Hymenobacter</taxon>
    </lineage>
</organism>
<gene>
    <name evidence="5" type="ORF">BEN47_12320</name>
</gene>
<keyword evidence="4" id="KW-0812">Transmembrane</keyword>
<evidence type="ECO:0000256" key="1">
    <source>
        <dbReference type="ARBA" id="ARBA00022801"/>
    </source>
</evidence>
<evidence type="ECO:0008006" key="7">
    <source>
        <dbReference type="Google" id="ProtNLM"/>
    </source>
</evidence>
<dbReference type="Gene3D" id="3.40.50.1820">
    <property type="entry name" value="alpha/beta hydrolase"/>
    <property type="match status" value="1"/>
</dbReference>
<comment type="caution">
    <text evidence="5">The sequence shown here is derived from an EMBL/GenBank/DDBJ whole genome shotgun (WGS) entry which is preliminary data.</text>
</comment>
<dbReference type="SUPFAM" id="SSF53474">
    <property type="entry name" value="alpha/beta-Hydrolases"/>
    <property type="match status" value="1"/>
</dbReference>
<keyword evidence="4" id="KW-0472">Membrane</keyword>
<keyword evidence="3" id="KW-0443">Lipid metabolism</keyword>
<dbReference type="PANTHER" id="PTHR10272:SF0">
    <property type="entry name" value="PLATELET-ACTIVATING FACTOR ACETYLHYDROLASE"/>
    <property type="match status" value="1"/>
</dbReference>
<dbReference type="InterPro" id="IPR029058">
    <property type="entry name" value="AB_hydrolase_fold"/>
</dbReference>
<evidence type="ECO:0000313" key="5">
    <source>
        <dbReference type="EMBL" id="OGX86765.1"/>
    </source>
</evidence>
<keyword evidence="4" id="KW-1133">Transmembrane helix</keyword>
<keyword evidence="2" id="KW-0442">Lipid degradation</keyword>
<proteinExistence type="predicted"/>
<feature type="transmembrane region" description="Helical" evidence="4">
    <location>
        <begin position="35"/>
        <end position="51"/>
    </location>
</feature>
<evidence type="ECO:0000256" key="3">
    <source>
        <dbReference type="ARBA" id="ARBA00023098"/>
    </source>
</evidence>
<dbReference type="EMBL" id="MDZB01000094">
    <property type="protein sequence ID" value="OGX86765.1"/>
    <property type="molecule type" value="Genomic_DNA"/>
</dbReference>
<dbReference type="STRING" id="1908237.BEN47_12320"/>
<keyword evidence="6" id="KW-1185">Reference proteome</keyword>
<dbReference type="AlphaFoldDB" id="A0A1G1T7A7"/>
<dbReference type="Pfam" id="PF03403">
    <property type="entry name" value="PAF-AH_p_II"/>
    <property type="match status" value="1"/>
</dbReference>
<dbReference type="Proteomes" id="UP000176294">
    <property type="component" value="Unassembled WGS sequence"/>
</dbReference>
<reference evidence="5 6" key="1">
    <citation type="submission" date="2016-08" db="EMBL/GenBank/DDBJ databases">
        <title>Hymenobacter coccineus sp. nov., Hymenobacter lapidarius sp. nov. and Hymenobacter glacialis sp. nov., isolated from Antarctic soil.</title>
        <authorList>
            <person name="Sedlacek I."/>
            <person name="Kralova S."/>
            <person name="Kyrova K."/>
            <person name="Maslanova I."/>
            <person name="Stankova E."/>
            <person name="Vrbovska V."/>
            <person name="Nemec M."/>
            <person name="Bartak M."/>
            <person name="Svec P."/>
            <person name="Busse H.-J."/>
            <person name="Pantucek R."/>
        </authorList>
    </citation>
    <scope>NUCLEOTIDE SEQUENCE [LARGE SCALE GENOMIC DNA]</scope>
    <source>
        <strain evidence="5 6">CCM 8643</strain>
    </source>
</reference>
<evidence type="ECO:0000256" key="2">
    <source>
        <dbReference type="ARBA" id="ARBA00022963"/>
    </source>
</evidence>
<protein>
    <recommendedName>
        <fullName evidence="7">Carboxylic ester hydrolase</fullName>
    </recommendedName>
</protein>
<keyword evidence="1" id="KW-0378">Hydrolase</keyword>
<dbReference type="GO" id="GO:0003847">
    <property type="term" value="F:1-alkyl-2-acetylglycerophosphocholine esterase activity"/>
    <property type="evidence" value="ECO:0007669"/>
    <property type="project" value="TreeGrafter"/>
</dbReference>
<feature type="transmembrane region" description="Helical" evidence="4">
    <location>
        <begin position="63"/>
        <end position="85"/>
    </location>
</feature>
<evidence type="ECO:0000313" key="6">
    <source>
        <dbReference type="Proteomes" id="UP000176294"/>
    </source>
</evidence>